<feature type="region of interest" description="Disordered" evidence="6">
    <location>
        <begin position="214"/>
        <end position="237"/>
    </location>
</feature>
<comment type="subunit">
    <text evidence="5">Conjugated with ATG12.</text>
</comment>
<comment type="subcellular location">
    <subcellularLocation>
        <location evidence="5">Preautophagosomal structure membrane</location>
        <topology evidence="5">Peripheral membrane protein</topology>
    </subcellularLocation>
</comment>
<dbReference type="Proteomes" id="UP000816034">
    <property type="component" value="Unassembled WGS sequence"/>
</dbReference>
<keyword evidence="4 5" id="KW-0072">Autophagy</keyword>
<dbReference type="GO" id="GO:0034727">
    <property type="term" value="P:piecemeal microautophagy of the nucleus"/>
    <property type="evidence" value="ECO:0007669"/>
    <property type="project" value="TreeGrafter"/>
</dbReference>
<dbReference type="Gene3D" id="1.10.246.190">
    <property type="entry name" value="Autophagy protein Apg5, helix rich domain"/>
    <property type="match status" value="1"/>
</dbReference>
<evidence type="ECO:0000259" key="8">
    <source>
        <dbReference type="Pfam" id="PF20637"/>
    </source>
</evidence>
<protein>
    <recommendedName>
        <fullName evidence="5">Autophagy protein 5</fullName>
    </recommendedName>
</protein>
<name>A0AA88KNN1_NAELO</name>
<dbReference type="InterPro" id="IPR048940">
    <property type="entry name" value="ATG5_HBR"/>
</dbReference>
<proteinExistence type="inferred from homology"/>
<dbReference type="InterPro" id="IPR042526">
    <property type="entry name" value="Atg5_HR"/>
</dbReference>
<feature type="domain" description="Autophagy protein ATG5 UblB" evidence="7">
    <location>
        <begin position="205"/>
        <end position="322"/>
    </location>
</feature>
<dbReference type="Gene3D" id="3.10.20.90">
    <property type="entry name" value="Phosphatidylinositol 3-kinase Catalytic Subunit, Chain A, domain 1"/>
    <property type="match status" value="1"/>
</dbReference>
<dbReference type="GO" id="GO:0034045">
    <property type="term" value="C:phagophore assembly site membrane"/>
    <property type="evidence" value="ECO:0007669"/>
    <property type="project" value="UniProtKB-SubCell"/>
</dbReference>
<comment type="function">
    <text evidence="5">Involved in autophagic vesicle formation.</text>
</comment>
<dbReference type="EMBL" id="PYSW02000022">
    <property type="protein sequence ID" value="KAG2382776.1"/>
    <property type="molecule type" value="Genomic_DNA"/>
</dbReference>
<gene>
    <name evidence="10" type="ORF">C9374_004743</name>
</gene>
<evidence type="ECO:0000256" key="3">
    <source>
        <dbReference type="ARBA" id="ARBA00022843"/>
    </source>
</evidence>
<dbReference type="Pfam" id="PF20637">
    <property type="entry name" value="ATG5_HBR"/>
    <property type="match status" value="1"/>
</dbReference>
<organism evidence="10 11">
    <name type="scientific">Naegleria lovaniensis</name>
    <name type="common">Amoeba</name>
    <dbReference type="NCBI Taxonomy" id="51637"/>
    <lineage>
        <taxon>Eukaryota</taxon>
        <taxon>Discoba</taxon>
        <taxon>Heterolobosea</taxon>
        <taxon>Tetramitia</taxon>
        <taxon>Eutetramitia</taxon>
        <taxon>Vahlkampfiidae</taxon>
        <taxon>Naegleria</taxon>
    </lineage>
</organism>
<dbReference type="GO" id="GO:0005776">
    <property type="term" value="C:autophagosome"/>
    <property type="evidence" value="ECO:0007669"/>
    <property type="project" value="TreeGrafter"/>
</dbReference>
<keyword evidence="5" id="KW-0472">Membrane</keyword>
<dbReference type="Pfam" id="PF04106">
    <property type="entry name" value="ATG5_UblB"/>
    <property type="match status" value="1"/>
</dbReference>
<dbReference type="GO" id="GO:0006995">
    <property type="term" value="P:cellular response to nitrogen starvation"/>
    <property type="evidence" value="ECO:0007669"/>
    <property type="project" value="TreeGrafter"/>
</dbReference>
<feature type="domain" description="Autophagy protein ATG5 UblA" evidence="9">
    <location>
        <begin position="21"/>
        <end position="119"/>
    </location>
</feature>
<evidence type="ECO:0000256" key="4">
    <source>
        <dbReference type="ARBA" id="ARBA00023006"/>
    </source>
</evidence>
<evidence type="ECO:0000256" key="1">
    <source>
        <dbReference type="ARBA" id="ARBA00006910"/>
    </source>
</evidence>
<comment type="caution">
    <text evidence="10">The sequence shown here is derived from an EMBL/GenBank/DDBJ whole genome shotgun (WGS) entry which is preliminary data.</text>
</comment>
<dbReference type="Pfam" id="PF20638">
    <property type="entry name" value="ATG5_UblA"/>
    <property type="match status" value="1"/>
</dbReference>
<dbReference type="PANTHER" id="PTHR13040">
    <property type="entry name" value="AUTOPHAGY PROTEIN 5"/>
    <property type="match status" value="1"/>
</dbReference>
<feature type="domain" description="Autophagy protein ATG5 alpha-helical bundle region" evidence="8">
    <location>
        <begin position="134"/>
        <end position="191"/>
    </location>
</feature>
<dbReference type="InterPro" id="IPR007239">
    <property type="entry name" value="Atg5"/>
</dbReference>
<evidence type="ECO:0000256" key="2">
    <source>
        <dbReference type="ARBA" id="ARBA00022499"/>
    </source>
</evidence>
<keyword evidence="11" id="KW-1185">Reference proteome</keyword>
<comment type="similarity">
    <text evidence="1 5">Belongs to the ATG5 family.</text>
</comment>
<dbReference type="Gene3D" id="3.10.20.620">
    <property type="match status" value="1"/>
</dbReference>
<keyword evidence="2 5" id="KW-1017">Isopeptide bond</keyword>
<dbReference type="InterPro" id="IPR042527">
    <property type="entry name" value="Atg5_UblA_dom_sf"/>
</dbReference>
<dbReference type="GO" id="GO:0061908">
    <property type="term" value="C:phagophore"/>
    <property type="evidence" value="ECO:0007669"/>
    <property type="project" value="TreeGrafter"/>
</dbReference>
<dbReference type="InterPro" id="IPR048318">
    <property type="entry name" value="ATG5_UblB"/>
</dbReference>
<evidence type="ECO:0000313" key="10">
    <source>
        <dbReference type="EMBL" id="KAG2382776.1"/>
    </source>
</evidence>
<dbReference type="AlphaFoldDB" id="A0AA88KNN1"/>
<dbReference type="GO" id="GO:0000422">
    <property type="term" value="P:autophagy of mitochondrion"/>
    <property type="evidence" value="ECO:0007669"/>
    <property type="project" value="TreeGrafter"/>
</dbReference>
<evidence type="ECO:0000259" key="9">
    <source>
        <dbReference type="Pfam" id="PF20638"/>
    </source>
</evidence>
<dbReference type="GO" id="GO:0034274">
    <property type="term" value="C:Atg12-Atg5-Atg16 complex"/>
    <property type="evidence" value="ECO:0007669"/>
    <property type="project" value="TreeGrafter"/>
</dbReference>
<accession>A0AA88KNN1</accession>
<dbReference type="GO" id="GO:0019776">
    <property type="term" value="F:Atg8-family ligase activity"/>
    <property type="evidence" value="ECO:0007669"/>
    <property type="project" value="TreeGrafter"/>
</dbReference>
<evidence type="ECO:0000259" key="7">
    <source>
        <dbReference type="Pfam" id="PF04106"/>
    </source>
</evidence>
<evidence type="ECO:0000313" key="11">
    <source>
        <dbReference type="Proteomes" id="UP000816034"/>
    </source>
</evidence>
<dbReference type="RefSeq" id="XP_044548455.1">
    <property type="nucleotide sequence ID" value="XM_044694416.1"/>
</dbReference>
<sequence>MSNTSTATQASTDDALMRKQLWEGAIPTVINIHSDQIASFQQPFPYYVMIPRQSYLSLLIERVKSHFSDFVSGFDSDQLWFSFNSIPMQWHVPAGVLYDLMGILDPDSLKLPWTLVANFGGNFPSDTVVRCNSEEDAQWNHLNNIKECMYIRFNSTSAMMTLSNEDQKELWQTVKTQNEPSFTKLLEKIKQGSKISSVEEMVYAIRVYTPIKKQGSSHKEGSSDSTHNGQHDHKKGEHALKYKKNMICVKREAAKTLTLQGFLDQHVIPRLKKIGYFGEQQETTIFSIERAVVQGVEPHRETELLWLIENCAHPDGFLYMCCK</sequence>
<evidence type="ECO:0000256" key="5">
    <source>
        <dbReference type="RuleBase" id="RU361202"/>
    </source>
</evidence>
<dbReference type="GeneID" id="68097198"/>
<reference evidence="10 11" key="1">
    <citation type="journal article" date="2018" name="BMC Genomics">
        <title>The genome of Naegleria lovaniensis, the basis for a comparative approach to unravel pathogenicity factors of the human pathogenic amoeba N. fowleri.</title>
        <authorList>
            <person name="Liechti N."/>
            <person name="Schurch N."/>
            <person name="Bruggmann R."/>
            <person name="Wittwer M."/>
        </authorList>
    </citation>
    <scope>NUCLEOTIDE SEQUENCE [LARGE SCALE GENOMIC DNA]</scope>
    <source>
        <strain evidence="10 11">ATCC 30569</strain>
    </source>
</reference>
<dbReference type="InterPro" id="IPR048939">
    <property type="entry name" value="ATG5_UblA"/>
</dbReference>
<keyword evidence="3 5" id="KW-0832">Ubl conjugation</keyword>
<evidence type="ECO:0000256" key="6">
    <source>
        <dbReference type="SAM" id="MobiDB-lite"/>
    </source>
</evidence>
<dbReference type="PANTHER" id="PTHR13040:SF2">
    <property type="entry name" value="AUTOPHAGY PROTEIN 5"/>
    <property type="match status" value="1"/>
</dbReference>
<dbReference type="GO" id="GO:0044233">
    <property type="term" value="C:mitochondria-associated endoplasmic reticulum membrane contact site"/>
    <property type="evidence" value="ECO:0007669"/>
    <property type="project" value="TreeGrafter"/>
</dbReference>